<accession>A0A9E7HBB4</accession>
<reference evidence="1" key="1">
    <citation type="submission" date="2022-05" db="EMBL/GenBank/DDBJ databases">
        <title>The Musa troglodytarum L. genome provides insights into the mechanism of non-climacteric behaviour and enrichment of carotenoids.</title>
        <authorList>
            <person name="Wang J."/>
        </authorList>
    </citation>
    <scope>NUCLEOTIDE SEQUENCE</scope>
    <source>
        <tissue evidence="1">Leaf</tissue>
    </source>
</reference>
<organism evidence="1 2">
    <name type="scientific">Musa troglodytarum</name>
    <name type="common">fe'i banana</name>
    <dbReference type="NCBI Taxonomy" id="320322"/>
    <lineage>
        <taxon>Eukaryota</taxon>
        <taxon>Viridiplantae</taxon>
        <taxon>Streptophyta</taxon>
        <taxon>Embryophyta</taxon>
        <taxon>Tracheophyta</taxon>
        <taxon>Spermatophyta</taxon>
        <taxon>Magnoliopsida</taxon>
        <taxon>Liliopsida</taxon>
        <taxon>Zingiberales</taxon>
        <taxon>Musaceae</taxon>
        <taxon>Musa</taxon>
    </lineage>
</organism>
<keyword evidence="2" id="KW-1185">Reference proteome</keyword>
<dbReference type="Proteomes" id="UP001055439">
    <property type="component" value="Chromosome 8"/>
</dbReference>
<evidence type="ECO:0000313" key="2">
    <source>
        <dbReference type="Proteomes" id="UP001055439"/>
    </source>
</evidence>
<evidence type="ECO:0000313" key="1">
    <source>
        <dbReference type="EMBL" id="URE31226.1"/>
    </source>
</evidence>
<dbReference type="AlphaFoldDB" id="A0A9E7HBB4"/>
<dbReference type="EMBL" id="CP097510">
    <property type="protein sequence ID" value="URE31226.1"/>
    <property type="molecule type" value="Genomic_DNA"/>
</dbReference>
<name>A0A9E7HBB4_9LILI</name>
<proteinExistence type="predicted"/>
<feature type="non-terminal residue" evidence="1">
    <location>
        <position position="1"/>
    </location>
</feature>
<gene>
    <name evidence="1" type="ORF">MUK42_07868</name>
</gene>
<sequence length="227" mass="24146">KSNREESSTLLSVALNLTKKPCRGLVAHSSGVSPPTTAVLQRPVLAPVVTPSESHPSSVDFVAPNEAGVPAASPSSTDVGGSELVIIAEEFEAFLRRCEQMHDTDDPFFTDLSAPIMTPPESHLSSVDFVAPNKARVPPSSTDVGGGELVIIVEEFKESRLSSVDSMALNKAGVPTATPSSTDVGGGELVTTVEEFEAFLHWCEQMYGTDDRFLPSLEQVDDTISFI</sequence>
<protein>
    <submittedName>
        <fullName evidence="1">Uncharacterized protein</fullName>
    </submittedName>
</protein>